<keyword evidence="3" id="KW-1185">Reference proteome</keyword>
<dbReference type="EMBL" id="JACHKA010000001">
    <property type="protein sequence ID" value="MBB5987367.1"/>
    <property type="molecule type" value="Genomic_DNA"/>
</dbReference>
<gene>
    <name evidence="2" type="ORF">HNP60_003341</name>
</gene>
<evidence type="ECO:0000313" key="3">
    <source>
        <dbReference type="Proteomes" id="UP001138540"/>
    </source>
</evidence>
<proteinExistence type="predicted"/>
<dbReference type="Proteomes" id="UP001138540">
    <property type="component" value="Unassembled WGS sequence"/>
</dbReference>
<organism evidence="2 3">
    <name type="scientific">Sphingobium lignivorans</name>
    <dbReference type="NCBI Taxonomy" id="2735886"/>
    <lineage>
        <taxon>Bacteria</taxon>
        <taxon>Pseudomonadati</taxon>
        <taxon>Pseudomonadota</taxon>
        <taxon>Alphaproteobacteria</taxon>
        <taxon>Sphingomonadales</taxon>
        <taxon>Sphingomonadaceae</taxon>
        <taxon>Sphingobium</taxon>
    </lineage>
</organism>
<sequence length="44" mass="4901">MPKARHRETPKEGVLGFPTEAEATRDGLVREPHQSPASFATKNR</sequence>
<feature type="compositionally biased region" description="Polar residues" evidence="1">
    <location>
        <begin position="35"/>
        <end position="44"/>
    </location>
</feature>
<accession>A0ABR6NL27</accession>
<reference evidence="2 3" key="1">
    <citation type="submission" date="2020-08" db="EMBL/GenBank/DDBJ databases">
        <title>Exploring microbial biodiversity for novel pathways involved in the catabolism of aromatic compounds derived from lignin.</title>
        <authorList>
            <person name="Elkins J."/>
        </authorList>
    </citation>
    <scope>NUCLEOTIDE SEQUENCE [LARGE SCALE GENOMIC DNA]</scope>
    <source>
        <strain evidence="2 3">B1D3A</strain>
    </source>
</reference>
<name>A0ABR6NL27_9SPHN</name>
<evidence type="ECO:0000256" key="1">
    <source>
        <dbReference type="SAM" id="MobiDB-lite"/>
    </source>
</evidence>
<comment type="caution">
    <text evidence="2">The sequence shown here is derived from an EMBL/GenBank/DDBJ whole genome shotgun (WGS) entry which is preliminary data.</text>
</comment>
<evidence type="ECO:0000313" key="2">
    <source>
        <dbReference type="EMBL" id="MBB5987367.1"/>
    </source>
</evidence>
<protein>
    <recommendedName>
        <fullName evidence="4">Transposase</fullName>
    </recommendedName>
</protein>
<feature type="compositionally biased region" description="Basic and acidic residues" evidence="1">
    <location>
        <begin position="22"/>
        <end position="33"/>
    </location>
</feature>
<feature type="region of interest" description="Disordered" evidence="1">
    <location>
        <begin position="1"/>
        <end position="44"/>
    </location>
</feature>
<evidence type="ECO:0008006" key="4">
    <source>
        <dbReference type="Google" id="ProtNLM"/>
    </source>
</evidence>